<accession>A0ABY7U2N8</accession>
<protein>
    <submittedName>
        <fullName evidence="1">Uncharacterized protein</fullName>
    </submittedName>
</protein>
<keyword evidence="2" id="KW-1185">Reference proteome</keyword>
<dbReference type="EMBL" id="CP117417">
    <property type="protein sequence ID" value="WCT78614.1"/>
    <property type="molecule type" value="Genomic_DNA"/>
</dbReference>
<evidence type="ECO:0000313" key="2">
    <source>
        <dbReference type="Proteomes" id="UP001218231"/>
    </source>
</evidence>
<name>A0ABY7U2N8_9SPHN</name>
<proteinExistence type="predicted"/>
<evidence type="ECO:0000313" key="1">
    <source>
        <dbReference type="EMBL" id="WCT78614.1"/>
    </source>
</evidence>
<dbReference type="RefSeq" id="WP_273618924.1">
    <property type="nucleotide sequence ID" value="NZ_CP117417.1"/>
</dbReference>
<dbReference type="Proteomes" id="UP001218231">
    <property type="component" value="Chromosome"/>
</dbReference>
<reference evidence="1 2" key="1">
    <citation type="submission" date="2023-02" db="EMBL/GenBank/DDBJ databases">
        <title>Genome sequence of Novosphingobium humi KACC 19094.</title>
        <authorList>
            <person name="Kim S."/>
            <person name="Heo J."/>
            <person name="Kwon S.-W."/>
        </authorList>
    </citation>
    <scope>NUCLEOTIDE SEQUENCE [LARGE SCALE GENOMIC DNA]</scope>
    <source>
        <strain evidence="1 2">KACC 19094</strain>
    </source>
</reference>
<sequence>MKSSDRRAALATYEERKVQAPLPREICAIPIIQKAGFRRRLRCHRNDNYYEKTVR</sequence>
<organism evidence="1 2">
    <name type="scientific">Novosphingobium humi</name>
    <dbReference type="NCBI Taxonomy" id="2282397"/>
    <lineage>
        <taxon>Bacteria</taxon>
        <taxon>Pseudomonadati</taxon>
        <taxon>Pseudomonadota</taxon>
        <taxon>Alphaproteobacteria</taxon>
        <taxon>Sphingomonadales</taxon>
        <taxon>Sphingomonadaceae</taxon>
        <taxon>Novosphingobium</taxon>
    </lineage>
</organism>
<gene>
    <name evidence="1" type="ORF">PQ457_06540</name>
</gene>